<proteinExistence type="predicted"/>
<name>A0A2G9Z727_9BACT</name>
<gene>
    <name evidence="1" type="ORF">COX28_01865</name>
</gene>
<accession>A0A2G9Z727</accession>
<reference evidence="1 2" key="1">
    <citation type="submission" date="2017-09" db="EMBL/GenBank/DDBJ databases">
        <title>Depth-based differentiation of microbial function through sediment-hosted aquifers and enrichment of novel symbionts in the deep terrestrial subsurface.</title>
        <authorList>
            <person name="Probst A.J."/>
            <person name="Ladd B."/>
            <person name="Jarett J.K."/>
            <person name="Geller-Mcgrath D.E."/>
            <person name="Sieber C.M."/>
            <person name="Emerson J.B."/>
            <person name="Anantharaman K."/>
            <person name="Thomas B.C."/>
            <person name="Malmstrom R."/>
            <person name="Stieglmeier M."/>
            <person name="Klingl A."/>
            <person name="Woyke T."/>
            <person name="Ryan C.M."/>
            <person name="Banfield J.F."/>
        </authorList>
    </citation>
    <scope>NUCLEOTIDE SEQUENCE [LARGE SCALE GENOMIC DNA]</scope>
    <source>
        <strain evidence="1">CG23_combo_of_CG06-09_8_20_14_all_39_39</strain>
    </source>
</reference>
<protein>
    <submittedName>
        <fullName evidence="1">Uncharacterized protein</fullName>
    </submittedName>
</protein>
<evidence type="ECO:0000313" key="2">
    <source>
        <dbReference type="Proteomes" id="UP000231235"/>
    </source>
</evidence>
<comment type="caution">
    <text evidence="1">The sequence shown here is derived from an EMBL/GenBank/DDBJ whole genome shotgun (WGS) entry which is preliminary data.</text>
</comment>
<dbReference type="AlphaFoldDB" id="A0A2G9Z727"/>
<organism evidence="1 2">
    <name type="scientific">Candidatus Kuenenbacteria bacterium CG23_combo_of_CG06-09_8_20_14_all_39_39</name>
    <dbReference type="NCBI Taxonomy" id="1974623"/>
    <lineage>
        <taxon>Bacteria</taxon>
        <taxon>Candidatus Kueneniibacteriota</taxon>
    </lineage>
</organism>
<dbReference type="Proteomes" id="UP000231235">
    <property type="component" value="Unassembled WGS sequence"/>
</dbReference>
<evidence type="ECO:0000313" key="1">
    <source>
        <dbReference type="EMBL" id="PIP28949.1"/>
    </source>
</evidence>
<sequence length="72" mass="8065">MRGKIGDAPIGNRLKGKLLLQVEDKGRIWYVDFNGKKWEVTWANLMTLFQSLALGITDADLSKIPAESLEGF</sequence>
<dbReference type="EMBL" id="PCRX01000035">
    <property type="protein sequence ID" value="PIP28949.1"/>
    <property type="molecule type" value="Genomic_DNA"/>
</dbReference>